<organism evidence="1 2">
    <name type="scientific">Anaerococcus tetradius</name>
    <dbReference type="NCBI Taxonomy" id="33036"/>
    <lineage>
        <taxon>Bacteria</taxon>
        <taxon>Bacillati</taxon>
        <taxon>Bacillota</taxon>
        <taxon>Tissierellia</taxon>
        <taxon>Tissierellales</taxon>
        <taxon>Peptoniphilaceae</taxon>
        <taxon>Anaerococcus</taxon>
    </lineage>
</organism>
<evidence type="ECO:0000313" key="2">
    <source>
        <dbReference type="Proteomes" id="UP000070383"/>
    </source>
</evidence>
<dbReference type="Pfam" id="PF04309">
    <property type="entry name" value="G3P_antiterm"/>
    <property type="match status" value="1"/>
</dbReference>
<dbReference type="OrthoDB" id="9799580at2"/>
<evidence type="ECO:0000313" key="1">
    <source>
        <dbReference type="EMBL" id="KWZ79312.1"/>
    </source>
</evidence>
<dbReference type="EMBL" id="LRPM01000003">
    <property type="protein sequence ID" value="KWZ79312.1"/>
    <property type="molecule type" value="Genomic_DNA"/>
</dbReference>
<dbReference type="SUPFAM" id="SSF110391">
    <property type="entry name" value="GlpP-like"/>
    <property type="match status" value="1"/>
</dbReference>
<dbReference type="STRING" id="33036.HMPREF3200_00040"/>
<protein>
    <submittedName>
        <fullName evidence="1">Glycerol-3-phosphate responsive antiterminator</fullName>
    </submittedName>
</protein>
<dbReference type="PATRIC" id="fig|33036.3.peg.41"/>
<dbReference type="Proteomes" id="UP000070383">
    <property type="component" value="Unassembled WGS sequence"/>
</dbReference>
<proteinExistence type="predicted"/>
<name>A0A133KIB8_9FIRM</name>
<dbReference type="GO" id="GO:0006355">
    <property type="term" value="P:regulation of DNA-templated transcription"/>
    <property type="evidence" value="ECO:0007669"/>
    <property type="project" value="InterPro"/>
</dbReference>
<dbReference type="AlphaFoldDB" id="A0A133KIB8"/>
<dbReference type="InterPro" id="IPR006699">
    <property type="entry name" value="GlpP"/>
</dbReference>
<accession>A0A133KIB8</accession>
<gene>
    <name evidence="1" type="ORF">HMPREF3200_00040</name>
</gene>
<dbReference type="GO" id="GO:0006071">
    <property type="term" value="P:glycerol metabolic process"/>
    <property type="evidence" value="ECO:0007669"/>
    <property type="project" value="InterPro"/>
</dbReference>
<keyword evidence="2" id="KW-1185">Reference proteome</keyword>
<dbReference type="PANTHER" id="PTHR35787:SF1">
    <property type="entry name" value="GLYCEROL UPTAKE OPERON ANTITERMINATOR REGULATORY PROTEIN"/>
    <property type="match status" value="1"/>
</dbReference>
<dbReference type="InterPro" id="IPR013785">
    <property type="entry name" value="Aldolase_TIM"/>
</dbReference>
<dbReference type="PIRSF" id="PIRSF016897">
    <property type="entry name" value="GlpP"/>
    <property type="match status" value="1"/>
</dbReference>
<dbReference type="RefSeq" id="WP_004836784.1">
    <property type="nucleotide sequence ID" value="NZ_CAMPNK010000011.1"/>
</dbReference>
<dbReference type="PANTHER" id="PTHR35787">
    <property type="entry name" value="GLYCEROL UPTAKE OPERON ANTITERMINATOR REGULATORY PROTEIN"/>
    <property type="match status" value="1"/>
</dbReference>
<reference evidence="2" key="1">
    <citation type="submission" date="2016-01" db="EMBL/GenBank/DDBJ databases">
        <authorList>
            <person name="Mitreva M."/>
            <person name="Pepin K.H."/>
            <person name="Mihindukulasuriya K.A."/>
            <person name="Fulton R."/>
            <person name="Fronick C."/>
            <person name="O'Laughlin M."/>
            <person name="Miner T."/>
            <person name="Herter B."/>
            <person name="Rosa B.A."/>
            <person name="Cordes M."/>
            <person name="Tomlinson C."/>
            <person name="Wollam A."/>
            <person name="Palsikar V.B."/>
            <person name="Mardis E.R."/>
            <person name="Wilson R.K."/>
        </authorList>
    </citation>
    <scope>NUCLEOTIDE SEQUENCE [LARGE SCALE GENOMIC DNA]</scope>
    <source>
        <strain evidence="2">MJR8151</strain>
    </source>
</reference>
<dbReference type="Gene3D" id="3.20.20.70">
    <property type="entry name" value="Aldolase class I"/>
    <property type="match status" value="1"/>
</dbReference>
<comment type="caution">
    <text evidence="1">The sequence shown here is derived from an EMBL/GenBank/DDBJ whole genome shotgun (WGS) entry which is preliminary data.</text>
</comment>
<sequence>MTSEEIFDTIYDNPIIMAIKNNKDLRDSLDSENKIVFVLFGTVESIPHIVTKLKKHGKIVMVHEDLIEGLSSSQLSSAFIKNYTDADGIITTRPQNASYARQIGLFSILRFFVLDSLSYESVKETVKKANCDLIEILPGIMPKILDDISKRTHIPVVAGGLINEKSDVINALNANAIAISSSNSDVWKM</sequence>